<evidence type="ECO:0000256" key="2">
    <source>
        <dbReference type="SAM" id="Phobius"/>
    </source>
</evidence>
<keyword evidence="2" id="KW-1133">Transmembrane helix</keyword>
<gene>
    <name evidence="4" type="ORF">JT31_03450</name>
</gene>
<dbReference type="InterPro" id="IPR050154">
    <property type="entry name" value="UbiB_kinase"/>
</dbReference>
<evidence type="ECO:0000313" key="5">
    <source>
        <dbReference type="Proteomes" id="UP000029481"/>
    </source>
</evidence>
<keyword evidence="2" id="KW-0812">Transmembrane</keyword>
<dbReference type="AlphaFoldDB" id="A0A089PTK7"/>
<feature type="transmembrane region" description="Helical" evidence="2">
    <location>
        <begin position="490"/>
        <end position="512"/>
    </location>
</feature>
<dbReference type="OrthoDB" id="9795390at2"/>
<feature type="domain" description="ABC1 atypical kinase-like" evidence="3">
    <location>
        <begin position="94"/>
        <end position="337"/>
    </location>
</feature>
<dbReference type="InterPro" id="IPR011009">
    <property type="entry name" value="Kinase-like_dom_sf"/>
</dbReference>
<comment type="similarity">
    <text evidence="1">Belongs to the protein kinase superfamily. ADCK protein kinase family.</text>
</comment>
<dbReference type="CDD" id="cd05121">
    <property type="entry name" value="ABC1_ADCK3-like"/>
    <property type="match status" value="1"/>
</dbReference>
<keyword evidence="5" id="KW-1185">Reference proteome</keyword>
<dbReference type="EMBL" id="CP009451">
    <property type="protein sequence ID" value="AIR03692.1"/>
    <property type="molecule type" value="Genomic_DNA"/>
</dbReference>
<reference evidence="4 5" key="1">
    <citation type="submission" date="2014-09" db="EMBL/GenBank/DDBJ databases">
        <title>Cedecea neteri SSMD04 Genome Sequencing.</title>
        <authorList>
            <person name="Tan J.-Y."/>
        </authorList>
    </citation>
    <scope>NUCLEOTIDE SEQUENCE [LARGE SCALE GENOMIC DNA]</scope>
    <source>
        <strain evidence="4 5">SSMD04</strain>
    </source>
</reference>
<protein>
    <submittedName>
        <fullName evidence="4">ABC transporter</fullName>
    </submittedName>
</protein>
<sequence length="546" mass="60265">MLKMIMVTARDRVRLQEITGVLIRYGLQDIVKLLGLSSLHNKIRGSNAHDALPMPQRLCAALEELGPTFVKLGQILSTRSDLLDPAWTEALSQLNSSANPLPWSQLEPQVIATLGAAPADVFASFDETPLASGSVAQIHRARLRTGDEVIVKIQRPGIETTLKADLRLLRYLAESLEQQSPALARFQPVMLVRYLENALYQELDFCHEAANGEKFYQFFAGSDDIVIPKIYPEWCSPTLMVQAFLPGIAPVDGAQLAAAGFDGQLLAQTGAKAFIDMLFKLRIYHADPHPGNVMALEGNRVGFIDFGMVGNLSEERRDELLSLIYAISERDTGGIVDALIVWSDQDSLNLTDLELAAGYFLQKQGNLRLQLGKALTDMLSTAREFRLTLPPDLVLLFKALITADGVLLRMDPQFDIISILRPVIKKEILKRYARAGSRRHLLRLGNRLLDGGDALPQTLRLVMQRLRHGKLHADINVENINQLGKSLGRAASTLALALVLAALMIVVTPWLFGLKVTLLGIPLFPALALLCAVAGSVWLIFRLLRR</sequence>
<dbReference type="RefSeq" id="WP_038473266.1">
    <property type="nucleotide sequence ID" value="NZ_CP009451.1"/>
</dbReference>
<evidence type="ECO:0000256" key="1">
    <source>
        <dbReference type="ARBA" id="ARBA00009670"/>
    </source>
</evidence>
<organism evidence="4 5">
    <name type="scientific">Cedecea neteri</name>
    <dbReference type="NCBI Taxonomy" id="158822"/>
    <lineage>
        <taxon>Bacteria</taxon>
        <taxon>Pseudomonadati</taxon>
        <taxon>Pseudomonadota</taxon>
        <taxon>Gammaproteobacteria</taxon>
        <taxon>Enterobacterales</taxon>
        <taxon>Enterobacteriaceae</taxon>
        <taxon>Cedecea</taxon>
    </lineage>
</organism>
<dbReference type="SUPFAM" id="SSF56112">
    <property type="entry name" value="Protein kinase-like (PK-like)"/>
    <property type="match status" value="1"/>
</dbReference>
<proteinExistence type="inferred from homology"/>
<dbReference type="KEGG" id="cnt:JT31_03450"/>
<dbReference type="PANTHER" id="PTHR10566:SF113">
    <property type="entry name" value="PROTEIN ACTIVITY OF BC1 COMPLEX KINASE 7, CHLOROPLASTIC"/>
    <property type="match status" value="1"/>
</dbReference>
<dbReference type="Proteomes" id="UP000029481">
    <property type="component" value="Chromosome"/>
</dbReference>
<dbReference type="PANTHER" id="PTHR10566">
    <property type="entry name" value="CHAPERONE-ACTIVITY OF BC1 COMPLEX CABC1 -RELATED"/>
    <property type="match status" value="1"/>
</dbReference>
<dbReference type="InterPro" id="IPR004147">
    <property type="entry name" value="ABC1_dom"/>
</dbReference>
<accession>A0A089PTK7</accession>
<evidence type="ECO:0000313" key="4">
    <source>
        <dbReference type="EMBL" id="AIR03692.1"/>
    </source>
</evidence>
<dbReference type="Pfam" id="PF03109">
    <property type="entry name" value="ABC1"/>
    <property type="match status" value="1"/>
</dbReference>
<keyword evidence="2" id="KW-0472">Membrane</keyword>
<name>A0A089PTK7_9ENTR</name>
<feature type="transmembrane region" description="Helical" evidence="2">
    <location>
        <begin position="518"/>
        <end position="541"/>
    </location>
</feature>
<evidence type="ECO:0000259" key="3">
    <source>
        <dbReference type="Pfam" id="PF03109"/>
    </source>
</evidence>